<feature type="compositionally biased region" description="Basic and acidic residues" evidence="1">
    <location>
        <begin position="7"/>
        <end position="26"/>
    </location>
</feature>
<name>A0AAW1A5V3_9HYME</name>
<proteinExistence type="predicted"/>
<dbReference type="AlphaFoldDB" id="A0AAW1A5V3"/>
<evidence type="ECO:0000313" key="2">
    <source>
        <dbReference type="EMBL" id="KAK9304213.1"/>
    </source>
</evidence>
<feature type="region of interest" description="Disordered" evidence="1">
    <location>
        <begin position="1"/>
        <end position="34"/>
    </location>
</feature>
<dbReference type="EMBL" id="JAWNGG020000065">
    <property type="protein sequence ID" value="KAK9304213.1"/>
    <property type="molecule type" value="Genomic_DNA"/>
</dbReference>
<evidence type="ECO:0000256" key="1">
    <source>
        <dbReference type="SAM" id="MobiDB-lite"/>
    </source>
</evidence>
<evidence type="ECO:0000313" key="3">
    <source>
        <dbReference type="Proteomes" id="UP001432146"/>
    </source>
</evidence>
<comment type="caution">
    <text evidence="2">The sequence shown here is derived from an EMBL/GenBank/DDBJ whole genome shotgun (WGS) entry which is preliminary data.</text>
</comment>
<protein>
    <submittedName>
        <fullName evidence="2">Uncharacterized protein</fullName>
    </submittedName>
</protein>
<gene>
    <name evidence="2" type="ORF">QLX08_004373</name>
</gene>
<sequence length="117" mass="13727">MFQEDRDELRRHAKENILKVQQENRRNYKKNRKEAPYYQEGDLVAIKRTQVGPGLKLAPKYLGPYQVTRALRNDRYLVEKVGEHEGPRQTSTAAEYMKSWVQDCEEALTGDEETVDI</sequence>
<accession>A0AAW1A5V3</accession>
<reference evidence="2 3" key="1">
    <citation type="submission" date="2024-05" db="EMBL/GenBank/DDBJ databases">
        <title>The nuclear and mitochondrial genome assemblies of Tetragonisca angustula (Apidae: Meliponini), a tiny yet remarkable pollinator in the Neotropics.</title>
        <authorList>
            <person name="Ferrari R."/>
            <person name="Ricardo P.C."/>
            <person name="Dias F.C."/>
            <person name="Araujo N.S."/>
            <person name="Soares D.O."/>
            <person name="Zhou Q.-S."/>
            <person name="Zhu C.-D."/>
            <person name="Coutinho L."/>
            <person name="Airas M.C."/>
            <person name="Batista T.M."/>
        </authorList>
    </citation>
    <scope>NUCLEOTIDE SEQUENCE [LARGE SCALE GENOMIC DNA]</scope>
    <source>
        <strain evidence="2">ASF017062</strain>
        <tissue evidence="2">Abdomen</tissue>
    </source>
</reference>
<dbReference type="Proteomes" id="UP001432146">
    <property type="component" value="Unassembled WGS sequence"/>
</dbReference>
<keyword evidence="3" id="KW-1185">Reference proteome</keyword>
<organism evidence="2 3">
    <name type="scientific">Tetragonisca angustula</name>
    <dbReference type="NCBI Taxonomy" id="166442"/>
    <lineage>
        <taxon>Eukaryota</taxon>
        <taxon>Metazoa</taxon>
        <taxon>Ecdysozoa</taxon>
        <taxon>Arthropoda</taxon>
        <taxon>Hexapoda</taxon>
        <taxon>Insecta</taxon>
        <taxon>Pterygota</taxon>
        <taxon>Neoptera</taxon>
        <taxon>Endopterygota</taxon>
        <taxon>Hymenoptera</taxon>
        <taxon>Apocrita</taxon>
        <taxon>Aculeata</taxon>
        <taxon>Apoidea</taxon>
        <taxon>Anthophila</taxon>
        <taxon>Apidae</taxon>
        <taxon>Tetragonisca</taxon>
    </lineage>
</organism>